<reference evidence="1 2" key="1">
    <citation type="submission" date="2019-03" db="EMBL/GenBank/DDBJ databases">
        <title>First draft genome of Liparis tanakae, snailfish: a comprehensive survey of snailfish specific genes.</title>
        <authorList>
            <person name="Kim W."/>
            <person name="Song I."/>
            <person name="Jeong J.-H."/>
            <person name="Kim D."/>
            <person name="Kim S."/>
            <person name="Ryu S."/>
            <person name="Song J.Y."/>
            <person name="Lee S.K."/>
        </authorList>
    </citation>
    <scope>NUCLEOTIDE SEQUENCE [LARGE SCALE GENOMIC DNA]</scope>
    <source>
        <tissue evidence="1">Muscle</tissue>
    </source>
</reference>
<name>A0A4Z2J2F1_9TELE</name>
<sequence length="90" mass="9597">MSTSDTLNSTLSVALAVVEDVDDPFVLQLLGQGEQHRDEHLLIMHNGGAIASHGLLLDDTDELKGAAERSIGVGPFRALKVSHLQNVVVL</sequence>
<dbReference type="AlphaFoldDB" id="A0A4Z2J2F1"/>
<evidence type="ECO:0000313" key="2">
    <source>
        <dbReference type="Proteomes" id="UP000314294"/>
    </source>
</evidence>
<dbReference type="Proteomes" id="UP000314294">
    <property type="component" value="Unassembled WGS sequence"/>
</dbReference>
<evidence type="ECO:0000313" key="1">
    <source>
        <dbReference type="EMBL" id="TNN84380.1"/>
    </source>
</evidence>
<organism evidence="1 2">
    <name type="scientific">Liparis tanakae</name>
    <name type="common">Tanaka's snailfish</name>
    <dbReference type="NCBI Taxonomy" id="230148"/>
    <lineage>
        <taxon>Eukaryota</taxon>
        <taxon>Metazoa</taxon>
        <taxon>Chordata</taxon>
        <taxon>Craniata</taxon>
        <taxon>Vertebrata</taxon>
        <taxon>Euteleostomi</taxon>
        <taxon>Actinopterygii</taxon>
        <taxon>Neopterygii</taxon>
        <taxon>Teleostei</taxon>
        <taxon>Neoteleostei</taxon>
        <taxon>Acanthomorphata</taxon>
        <taxon>Eupercaria</taxon>
        <taxon>Perciformes</taxon>
        <taxon>Cottioidei</taxon>
        <taxon>Cottales</taxon>
        <taxon>Liparidae</taxon>
        <taxon>Liparis</taxon>
    </lineage>
</organism>
<comment type="caution">
    <text evidence="1">The sequence shown here is derived from an EMBL/GenBank/DDBJ whole genome shotgun (WGS) entry which is preliminary data.</text>
</comment>
<protein>
    <submittedName>
        <fullName evidence="1">Uncharacterized protein</fullName>
    </submittedName>
</protein>
<keyword evidence="2" id="KW-1185">Reference proteome</keyword>
<proteinExistence type="predicted"/>
<accession>A0A4Z2J2F1</accession>
<dbReference type="EMBL" id="SRLO01000027">
    <property type="protein sequence ID" value="TNN84380.1"/>
    <property type="molecule type" value="Genomic_DNA"/>
</dbReference>
<gene>
    <name evidence="1" type="ORF">EYF80_005373</name>
</gene>